<dbReference type="EMBL" id="SOZE01000023">
    <property type="protein sequence ID" value="TFF35142.1"/>
    <property type="molecule type" value="Genomic_DNA"/>
</dbReference>
<dbReference type="Pfam" id="PF24681">
    <property type="entry name" value="Kelch_KLHDC2_KLHL20_DRC7"/>
    <property type="match status" value="1"/>
</dbReference>
<dbReference type="RefSeq" id="WP_133233855.1">
    <property type="nucleotide sequence ID" value="NZ_SOZE01000023.1"/>
</dbReference>
<feature type="compositionally biased region" description="Pro residues" evidence="3">
    <location>
        <begin position="326"/>
        <end position="343"/>
    </location>
</feature>
<sequence>MKKAAVYLTIMALFASLAFMPMGKGDGHWELLKTKNKIAARSECSFVRTDEGFFLIGGDGPAMPVEDLDLVTLTWNKKAIAPVPMHHLQAVAYDYKIYVLGAFMTGNYPNQTPIDHVYRYDTQYNMWEVGGEIPASRRRAGGGTAEYKGKLYLVAGITNGHTSGTNAMFDEYDPIKKTWKQLPDAPHIRDHAQAVVVGDKLYALGGRNTSLHDKDNFMSFFDKVQLAVDCYDFKKGKWSTLAAELPLGTGGGTAVNLDGKIYYIGGERATATTPNGPQKDVFYYDPAKGGQWVKTADLNLARNGVGGTVYEHKIYIAGGAGGGMPGPSPGAGPGGPPQGPPPPKGDKAPQGPPPGGQGGGDIAVEVFTLK</sequence>
<accession>A0A4Y8S8B1</accession>
<dbReference type="AlphaFoldDB" id="A0A4Y8S8B1"/>
<dbReference type="InterPro" id="IPR015915">
    <property type="entry name" value="Kelch-typ_b-propeller"/>
</dbReference>
<gene>
    <name evidence="5" type="ORF">E2R66_19450</name>
</gene>
<dbReference type="SMART" id="SM00612">
    <property type="entry name" value="Kelch"/>
    <property type="match status" value="4"/>
</dbReference>
<dbReference type="OrthoDB" id="996574at2"/>
<dbReference type="InterPro" id="IPR006652">
    <property type="entry name" value="Kelch_1"/>
</dbReference>
<evidence type="ECO:0000313" key="6">
    <source>
        <dbReference type="Proteomes" id="UP000297540"/>
    </source>
</evidence>
<protein>
    <submittedName>
        <fullName evidence="5">Galactose oxidase</fullName>
    </submittedName>
</protein>
<keyword evidence="6" id="KW-1185">Reference proteome</keyword>
<dbReference type="Proteomes" id="UP000297540">
    <property type="component" value="Unassembled WGS sequence"/>
</dbReference>
<evidence type="ECO:0000256" key="2">
    <source>
        <dbReference type="ARBA" id="ARBA00022737"/>
    </source>
</evidence>
<dbReference type="SUPFAM" id="SSF117281">
    <property type="entry name" value="Kelch motif"/>
    <property type="match status" value="1"/>
</dbReference>
<dbReference type="Gene3D" id="2.120.10.80">
    <property type="entry name" value="Kelch-type beta propeller"/>
    <property type="match status" value="2"/>
</dbReference>
<keyword evidence="1" id="KW-0880">Kelch repeat</keyword>
<evidence type="ECO:0000256" key="4">
    <source>
        <dbReference type="SAM" id="SignalP"/>
    </source>
</evidence>
<feature type="region of interest" description="Disordered" evidence="3">
    <location>
        <begin position="324"/>
        <end position="361"/>
    </location>
</feature>
<organism evidence="5 6">
    <name type="scientific">Mucilaginibacter psychrotolerans</name>
    <dbReference type="NCBI Taxonomy" id="1524096"/>
    <lineage>
        <taxon>Bacteria</taxon>
        <taxon>Pseudomonadati</taxon>
        <taxon>Bacteroidota</taxon>
        <taxon>Sphingobacteriia</taxon>
        <taxon>Sphingobacteriales</taxon>
        <taxon>Sphingobacteriaceae</taxon>
        <taxon>Mucilaginibacter</taxon>
    </lineage>
</organism>
<evidence type="ECO:0000256" key="1">
    <source>
        <dbReference type="ARBA" id="ARBA00022441"/>
    </source>
</evidence>
<comment type="caution">
    <text evidence="5">The sequence shown here is derived from an EMBL/GenBank/DDBJ whole genome shotgun (WGS) entry which is preliminary data.</text>
</comment>
<keyword evidence="4" id="KW-0732">Signal</keyword>
<feature type="signal peptide" evidence="4">
    <location>
        <begin position="1"/>
        <end position="18"/>
    </location>
</feature>
<feature type="chain" id="PRO_5021223398" evidence="4">
    <location>
        <begin position="19"/>
        <end position="370"/>
    </location>
</feature>
<evidence type="ECO:0000313" key="5">
    <source>
        <dbReference type="EMBL" id="TFF35142.1"/>
    </source>
</evidence>
<name>A0A4Y8S8B1_9SPHI</name>
<evidence type="ECO:0000256" key="3">
    <source>
        <dbReference type="SAM" id="MobiDB-lite"/>
    </source>
</evidence>
<keyword evidence="2" id="KW-0677">Repeat</keyword>
<reference evidence="5 6" key="1">
    <citation type="journal article" date="2017" name="Int. J. Syst. Evol. Microbiol.">
        <title>Mucilaginibacterpsychrotolerans sp. nov., isolated from peatlands.</title>
        <authorList>
            <person name="Deng Y."/>
            <person name="Shen L."/>
            <person name="Xu B."/>
            <person name="Liu Y."/>
            <person name="Gu Z."/>
            <person name="Liu H."/>
            <person name="Zhou Y."/>
        </authorList>
    </citation>
    <scope>NUCLEOTIDE SEQUENCE [LARGE SCALE GENOMIC DNA]</scope>
    <source>
        <strain evidence="5 6">NH7-4</strain>
    </source>
</reference>
<proteinExistence type="predicted"/>
<dbReference type="PANTHER" id="PTHR24412">
    <property type="entry name" value="KELCH PROTEIN"/>
    <property type="match status" value="1"/>
</dbReference>
<dbReference type="PANTHER" id="PTHR24412:SF489">
    <property type="entry name" value="RING FINGER DOMAIN AND KELCH REPEAT-CONTAINING PROTEIN DDB_G0271372"/>
    <property type="match status" value="1"/>
</dbReference>